<evidence type="ECO:0000256" key="1">
    <source>
        <dbReference type="ARBA" id="ARBA00001974"/>
    </source>
</evidence>
<evidence type="ECO:0000256" key="4">
    <source>
        <dbReference type="ARBA" id="ARBA00022692"/>
    </source>
</evidence>
<feature type="compositionally biased region" description="Low complexity" evidence="13">
    <location>
        <begin position="1"/>
        <end position="13"/>
    </location>
</feature>
<keyword evidence="10" id="KW-0408">Iron</keyword>
<dbReference type="PROSITE" id="PS51384">
    <property type="entry name" value="FAD_FR"/>
    <property type="match status" value="1"/>
</dbReference>
<evidence type="ECO:0000256" key="9">
    <source>
        <dbReference type="ARBA" id="ARBA00023002"/>
    </source>
</evidence>
<feature type="domain" description="FAD-binding FR-type" evidence="15">
    <location>
        <begin position="236"/>
        <end position="336"/>
    </location>
</feature>
<feature type="transmembrane region" description="Helical" evidence="14">
    <location>
        <begin position="69"/>
        <end position="87"/>
    </location>
</feature>
<dbReference type="Pfam" id="PF01794">
    <property type="entry name" value="Ferric_reduct"/>
    <property type="match status" value="1"/>
</dbReference>
<dbReference type="InterPro" id="IPR017938">
    <property type="entry name" value="Riboflavin_synthase-like_b-brl"/>
</dbReference>
<keyword evidence="5" id="KW-0001">2Fe-2S</keyword>
<keyword evidence="4 14" id="KW-0812">Transmembrane</keyword>
<dbReference type="InterPro" id="IPR050415">
    <property type="entry name" value="MRET"/>
</dbReference>
<proteinExistence type="predicted"/>
<evidence type="ECO:0000313" key="16">
    <source>
        <dbReference type="EMBL" id="MFC1411476.1"/>
    </source>
</evidence>
<evidence type="ECO:0000256" key="8">
    <source>
        <dbReference type="ARBA" id="ARBA00022989"/>
    </source>
</evidence>
<keyword evidence="3" id="KW-0285">Flavoprotein</keyword>
<feature type="transmembrane region" description="Helical" evidence="14">
    <location>
        <begin position="26"/>
        <end position="49"/>
    </location>
</feature>
<evidence type="ECO:0000259" key="15">
    <source>
        <dbReference type="PROSITE" id="PS51384"/>
    </source>
</evidence>
<dbReference type="RefSeq" id="WP_380511179.1">
    <property type="nucleotide sequence ID" value="NZ_JBHEZX010000008.1"/>
</dbReference>
<comment type="caution">
    <text evidence="16">The sequence shown here is derived from an EMBL/GenBank/DDBJ whole genome shotgun (WGS) entry which is preliminary data.</text>
</comment>
<evidence type="ECO:0000256" key="6">
    <source>
        <dbReference type="ARBA" id="ARBA00022723"/>
    </source>
</evidence>
<feature type="transmembrane region" description="Helical" evidence="14">
    <location>
        <begin position="148"/>
        <end position="167"/>
    </location>
</feature>
<dbReference type="InterPro" id="IPR017927">
    <property type="entry name" value="FAD-bd_FR_type"/>
</dbReference>
<evidence type="ECO:0000256" key="12">
    <source>
        <dbReference type="ARBA" id="ARBA00023136"/>
    </source>
</evidence>
<keyword evidence="7" id="KW-0274">FAD</keyword>
<dbReference type="Gene3D" id="3.40.50.80">
    <property type="entry name" value="Nucleotide-binding domain of ferredoxin-NADP reductase (FNR) module"/>
    <property type="match status" value="1"/>
</dbReference>
<organism evidence="16 17">
    <name type="scientific">Streptacidiphilus alkalitolerans</name>
    <dbReference type="NCBI Taxonomy" id="3342712"/>
    <lineage>
        <taxon>Bacteria</taxon>
        <taxon>Bacillati</taxon>
        <taxon>Actinomycetota</taxon>
        <taxon>Actinomycetes</taxon>
        <taxon>Kitasatosporales</taxon>
        <taxon>Streptomycetaceae</taxon>
        <taxon>Streptacidiphilus</taxon>
    </lineage>
</organism>
<dbReference type="Pfam" id="PF00175">
    <property type="entry name" value="NAD_binding_1"/>
    <property type="match status" value="1"/>
</dbReference>
<evidence type="ECO:0000256" key="10">
    <source>
        <dbReference type="ARBA" id="ARBA00023004"/>
    </source>
</evidence>
<evidence type="ECO:0000313" key="17">
    <source>
        <dbReference type="Proteomes" id="UP001592582"/>
    </source>
</evidence>
<dbReference type="InterPro" id="IPR001433">
    <property type="entry name" value="OxRdtase_FAD/NAD-bd"/>
</dbReference>
<keyword evidence="8 14" id="KW-1133">Transmembrane helix</keyword>
<reference evidence="16 17" key="1">
    <citation type="submission" date="2024-09" db="EMBL/GenBank/DDBJ databases">
        <authorList>
            <person name="Lee S.D."/>
        </authorList>
    </citation>
    <scope>NUCLEOTIDE SEQUENCE [LARGE SCALE GENOMIC DNA]</scope>
    <source>
        <strain evidence="16 17">N1-1</strain>
    </source>
</reference>
<dbReference type="Gene3D" id="2.40.30.10">
    <property type="entry name" value="Translation factors"/>
    <property type="match status" value="1"/>
</dbReference>
<dbReference type="InterPro" id="IPR013130">
    <property type="entry name" value="Fe3_Rdtase_TM_dom"/>
</dbReference>
<evidence type="ECO:0000256" key="2">
    <source>
        <dbReference type="ARBA" id="ARBA00004141"/>
    </source>
</evidence>
<protein>
    <submittedName>
        <fullName evidence="16">Ferric reductase-like transmembrane domain-containing protein</fullName>
    </submittedName>
</protein>
<evidence type="ECO:0000256" key="7">
    <source>
        <dbReference type="ARBA" id="ARBA00022827"/>
    </source>
</evidence>
<keyword evidence="11" id="KW-0411">Iron-sulfur</keyword>
<accession>A0ABV6VCN2</accession>
<feature type="transmembrane region" description="Helical" evidence="14">
    <location>
        <begin position="211"/>
        <end position="231"/>
    </location>
</feature>
<dbReference type="SUPFAM" id="SSF52343">
    <property type="entry name" value="Ferredoxin reductase-like, C-terminal NADP-linked domain"/>
    <property type="match status" value="1"/>
</dbReference>
<dbReference type="EMBL" id="JBHEZX010000008">
    <property type="protein sequence ID" value="MFC1411476.1"/>
    <property type="molecule type" value="Genomic_DNA"/>
</dbReference>
<keyword evidence="9" id="KW-0560">Oxidoreductase</keyword>
<evidence type="ECO:0000256" key="3">
    <source>
        <dbReference type="ARBA" id="ARBA00022630"/>
    </source>
</evidence>
<comment type="cofactor">
    <cofactor evidence="1">
        <name>FAD</name>
        <dbReference type="ChEBI" id="CHEBI:57692"/>
    </cofactor>
</comment>
<dbReference type="InterPro" id="IPR039261">
    <property type="entry name" value="FNR_nucleotide-bd"/>
</dbReference>
<dbReference type="Proteomes" id="UP001592582">
    <property type="component" value="Unassembled WGS sequence"/>
</dbReference>
<feature type="transmembrane region" description="Helical" evidence="14">
    <location>
        <begin position="179"/>
        <end position="199"/>
    </location>
</feature>
<evidence type="ECO:0000256" key="13">
    <source>
        <dbReference type="SAM" id="MobiDB-lite"/>
    </source>
</evidence>
<feature type="region of interest" description="Disordered" evidence="13">
    <location>
        <begin position="1"/>
        <end position="25"/>
    </location>
</feature>
<keyword evidence="12 14" id="KW-0472">Membrane</keyword>
<comment type="subcellular location">
    <subcellularLocation>
        <location evidence="2">Membrane</location>
        <topology evidence="2">Multi-pass membrane protein</topology>
    </subcellularLocation>
</comment>
<evidence type="ECO:0000256" key="5">
    <source>
        <dbReference type="ARBA" id="ARBA00022714"/>
    </source>
</evidence>
<name>A0ABV6VCN2_9ACTN</name>
<keyword evidence="17" id="KW-1185">Reference proteome</keyword>
<dbReference type="PANTHER" id="PTHR47354:SF8">
    <property type="entry name" value="1,2-PHENYLACETYL-COA EPOXIDASE, SUBUNIT E"/>
    <property type="match status" value="1"/>
</dbReference>
<gene>
    <name evidence="16" type="ORF">ACEZDG_19610</name>
</gene>
<feature type="transmembrane region" description="Helical" evidence="14">
    <location>
        <begin position="107"/>
        <end position="128"/>
    </location>
</feature>
<dbReference type="PRINTS" id="PR00410">
    <property type="entry name" value="PHEHYDRXLASE"/>
</dbReference>
<evidence type="ECO:0000256" key="14">
    <source>
        <dbReference type="SAM" id="Phobius"/>
    </source>
</evidence>
<dbReference type="PANTHER" id="PTHR47354">
    <property type="entry name" value="NADH OXIDOREDUCTASE HCR"/>
    <property type="match status" value="1"/>
</dbReference>
<sequence>MTLPTTPTTSTTVRVDRRRPRPGRRFGPADLLGPAAILSGVAVVCLWVMDQGGPLGLASMDRALGSLGLLTGLLASDLLLLQVVLLARIPWVERAWGHDLLTRRHRWIGFASFWLMTAHVALFAVERVARDPAAAGQALLQVFVTDSWMLFATVGTLLLIMVVATSARAARRRLRYESWHLLHLYAYLGIGFSFPHTLADGADFHGAWSRAYWWTLYLFAVAVTLLYRLALPAWRSFRHRLRVEQVTGEGTGVVSVTMRGRRLDRLRTQSGQFFIWRFLDGPGWSRGNPYTLSAAPTPDRLRITVKAAGDGSARAARLRPGTRVLIEGPYGTMTARRRSNPHVLLVAAGIGVTPLRALLEDTPYAPGEATLVYRYSETQHAFLAEELRQIAERRGVRLHFLPGPRSADGSWQAAGTAGAAPDSDDARALARLVPDITACDLYVCGPPAWLRAVRRAARRAGVHRDHLHTEDFAW</sequence>
<dbReference type="SUPFAM" id="SSF63380">
    <property type="entry name" value="Riboflavin synthase domain-like"/>
    <property type="match status" value="1"/>
</dbReference>
<keyword evidence="6" id="KW-0479">Metal-binding</keyword>
<evidence type="ECO:0000256" key="11">
    <source>
        <dbReference type="ARBA" id="ARBA00023014"/>
    </source>
</evidence>